<sequence length="512" mass="57144">MKINFYPAYILFLIFSLTSCKELDTVNLNNPDRQTVLTTGGDLIAALEGGYINWWQGVHGDHPALALSVAGDAYGMSWADFGAQRMGMEPRTAYNNRTTEESDYRQVVQEPWFGCLSAVATANDILAALDRGVSIDRDGPQDQGVRAAAYFLRGVSWGYLGLIFDEGLLVDEYTDLEQELNFVPYPEMIAASVAELELGIQTATPLGEDFVHNYFNEVRLNTDEFVQLSHAYAARFLTQWPRTPEENETVNWQAVLDHAEKGLTYNFAPEADGESWQSYHQWVFAETGQGPFWARVDQRLVAAMDPSQPSRYPETAAKGEAPLGKTEAQSNDQRLKTDFVYLPKNNFPVDRGEWHYSHYKHNRNLTDPDFAGDGSSTGPMPAFREADNELLRIEALLELGQKSQAISALNAGTRKTRGQLPNLPSQAGEQEVRQAILYERAIELLSTGPASLWLDRRRMMSREDYLEVTPLGGLQTGTPAQLPVPAEELRIQGEMPYNFGGPNDPEGIVAVF</sequence>
<comment type="subcellular location">
    <subcellularLocation>
        <location evidence="1">Cell outer membrane</location>
    </subcellularLocation>
</comment>
<dbReference type="SUPFAM" id="SSF48452">
    <property type="entry name" value="TPR-like"/>
    <property type="match status" value="1"/>
</dbReference>
<dbReference type="Proteomes" id="UP000223913">
    <property type="component" value="Unassembled WGS sequence"/>
</dbReference>
<evidence type="ECO:0000313" key="8">
    <source>
        <dbReference type="EMBL" id="PHN07408.1"/>
    </source>
</evidence>
<organism evidence="8 9">
    <name type="scientific">Flavilitoribacter nigricans (strain ATCC 23147 / DSM 23189 / NBRC 102662 / NCIMB 1420 / SS-2)</name>
    <name type="common">Lewinella nigricans</name>
    <dbReference type="NCBI Taxonomy" id="1122177"/>
    <lineage>
        <taxon>Bacteria</taxon>
        <taxon>Pseudomonadati</taxon>
        <taxon>Bacteroidota</taxon>
        <taxon>Saprospiria</taxon>
        <taxon>Saprospirales</taxon>
        <taxon>Lewinellaceae</taxon>
        <taxon>Flavilitoribacter</taxon>
    </lineage>
</organism>
<dbReference type="InterPro" id="IPR012944">
    <property type="entry name" value="SusD_RagB_dom"/>
</dbReference>
<comment type="similarity">
    <text evidence="2">Belongs to the SusD family.</text>
</comment>
<evidence type="ECO:0000259" key="7">
    <source>
        <dbReference type="Pfam" id="PF07980"/>
    </source>
</evidence>
<evidence type="ECO:0000256" key="4">
    <source>
        <dbReference type="ARBA" id="ARBA00023136"/>
    </source>
</evidence>
<dbReference type="GO" id="GO:0009279">
    <property type="term" value="C:cell outer membrane"/>
    <property type="evidence" value="ECO:0007669"/>
    <property type="project" value="UniProtKB-SubCell"/>
</dbReference>
<dbReference type="AlphaFoldDB" id="A0A2D0NG68"/>
<evidence type="ECO:0000256" key="6">
    <source>
        <dbReference type="SAM" id="MobiDB-lite"/>
    </source>
</evidence>
<comment type="caution">
    <text evidence="8">The sequence shown here is derived from an EMBL/GenBank/DDBJ whole genome shotgun (WGS) entry which is preliminary data.</text>
</comment>
<gene>
    <name evidence="8" type="ORF">CRP01_07200</name>
</gene>
<feature type="domain" description="RagB/SusD" evidence="7">
    <location>
        <begin position="324"/>
        <end position="446"/>
    </location>
</feature>
<keyword evidence="3" id="KW-0732">Signal</keyword>
<keyword evidence="5" id="KW-0998">Cell outer membrane</keyword>
<reference evidence="8 9" key="1">
    <citation type="submission" date="2017-10" db="EMBL/GenBank/DDBJ databases">
        <title>The draft genome sequence of Lewinella nigricans NBRC 102662.</title>
        <authorList>
            <person name="Wang K."/>
        </authorList>
    </citation>
    <scope>NUCLEOTIDE SEQUENCE [LARGE SCALE GENOMIC DNA]</scope>
    <source>
        <strain evidence="8 9">NBRC 102662</strain>
    </source>
</reference>
<dbReference type="OrthoDB" id="725871at2"/>
<protein>
    <recommendedName>
        <fullName evidence="7">RagB/SusD domain-containing protein</fullName>
    </recommendedName>
</protein>
<evidence type="ECO:0000313" key="9">
    <source>
        <dbReference type="Proteomes" id="UP000223913"/>
    </source>
</evidence>
<feature type="region of interest" description="Disordered" evidence="6">
    <location>
        <begin position="305"/>
        <end position="330"/>
    </location>
</feature>
<evidence type="ECO:0000256" key="5">
    <source>
        <dbReference type="ARBA" id="ARBA00023237"/>
    </source>
</evidence>
<proteinExistence type="inferred from homology"/>
<dbReference type="Gene3D" id="1.25.40.390">
    <property type="match status" value="1"/>
</dbReference>
<dbReference type="EMBL" id="PDUD01000010">
    <property type="protein sequence ID" value="PHN07408.1"/>
    <property type="molecule type" value="Genomic_DNA"/>
</dbReference>
<evidence type="ECO:0000256" key="2">
    <source>
        <dbReference type="ARBA" id="ARBA00006275"/>
    </source>
</evidence>
<accession>A0A2D0NG68</accession>
<evidence type="ECO:0000256" key="3">
    <source>
        <dbReference type="ARBA" id="ARBA00022729"/>
    </source>
</evidence>
<dbReference type="PROSITE" id="PS51257">
    <property type="entry name" value="PROKAR_LIPOPROTEIN"/>
    <property type="match status" value="1"/>
</dbReference>
<keyword evidence="4" id="KW-0472">Membrane</keyword>
<dbReference type="Pfam" id="PF07980">
    <property type="entry name" value="SusD_RagB"/>
    <property type="match status" value="1"/>
</dbReference>
<keyword evidence="9" id="KW-1185">Reference proteome</keyword>
<dbReference type="InterPro" id="IPR011990">
    <property type="entry name" value="TPR-like_helical_dom_sf"/>
</dbReference>
<evidence type="ECO:0000256" key="1">
    <source>
        <dbReference type="ARBA" id="ARBA00004442"/>
    </source>
</evidence>
<dbReference type="RefSeq" id="WP_099149338.1">
    <property type="nucleotide sequence ID" value="NZ_PDUD01000010.1"/>
</dbReference>
<name>A0A2D0NG68_FLAN2</name>